<accession>A0AAW1R6F0</accession>
<feature type="compositionally biased region" description="Basic and acidic residues" evidence="8">
    <location>
        <begin position="147"/>
        <end position="163"/>
    </location>
</feature>
<dbReference type="PROSITE" id="PS50217">
    <property type="entry name" value="BZIP"/>
    <property type="match status" value="1"/>
</dbReference>
<feature type="compositionally biased region" description="Polar residues" evidence="8">
    <location>
        <begin position="98"/>
        <end position="109"/>
    </location>
</feature>
<dbReference type="InterPro" id="IPR045314">
    <property type="entry name" value="bZIP_plant_GBF1"/>
</dbReference>
<dbReference type="AlphaFoldDB" id="A0AAW1R6F0"/>
<feature type="region of interest" description="Disordered" evidence="8">
    <location>
        <begin position="242"/>
        <end position="270"/>
    </location>
</feature>
<protein>
    <recommendedName>
        <fullName evidence="9">BZIP domain-containing protein</fullName>
    </recommendedName>
</protein>
<name>A0AAW1R6F0_9CHLO</name>
<dbReference type="GO" id="GO:0005634">
    <property type="term" value="C:nucleus"/>
    <property type="evidence" value="ECO:0007669"/>
    <property type="project" value="UniProtKB-SubCell"/>
</dbReference>
<dbReference type="Gene3D" id="1.20.5.170">
    <property type="match status" value="1"/>
</dbReference>
<dbReference type="InterPro" id="IPR044827">
    <property type="entry name" value="GBF-like"/>
</dbReference>
<reference evidence="10 11" key="1">
    <citation type="journal article" date="2024" name="Nat. Commun.">
        <title>Phylogenomics reveals the evolutionary origins of lichenization in chlorophyte algae.</title>
        <authorList>
            <person name="Puginier C."/>
            <person name="Libourel C."/>
            <person name="Otte J."/>
            <person name="Skaloud P."/>
            <person name="Haon M."/>
            <person name="Grisel S."/>
            <person name="Petersen M."/>
            <person name="Berrin J.G."/>
            <person name="Delaux P.M."/>
            <person name="Dal Grande F."/>
            <person name="Keller J."/>
        </authorList>
    </citation>
    <scope>NUCLEOTIDE SEQUENCE [LARGE SCALE GENOMIC DNA]</scope>
    <source>
        <strain evidence="10 11">SAG 2043</strain>
    </source>
</reference>
<feature type="domain" description="BZIP" evidence="9">
    <location>
        <begin position="138"/>
        <end position="194"/>
    </location>
</feature>
<feature type="compositionally biased region" description="Low complexity" evidence="8">
    <location>
        <begin position="121"/>
        <end position="133"/>
    </location>
</feature>
<dbReference type="PROSITE" id="PS00036">
    <property type="entry name" value="BZIP_BASIC"/>
    <property type="match status" value="1"/>
</dbReference>
<dbReference type="SUPFAM" id="SSF57959">
    <property type="entry name" value="Leucine zipper domain"/>
    <property type="match status" value="1"/>
</dbReference>
<dbReference type="GO" id="GO:0003700">
    <property type="term" value="F:DNA-binding transcription factor activity"/>
    <property type="evidence" value="ECO:0007669"/>
    <property type="project" value="InterPro"/>
</dbReference>
<evidence type="ECO:0000256" key="4">
    <source>
        <dbReference type="ARBA" id="ARBA00023125"/>
    </source>
</evidence>
<dbReference type="PANTHER" id="PTHR45967:SF38">
    <property type="entry name" value="G-BOX-BINDING FACTOR 2"/>
    <property type="match status" value="1"/>
</dbReference>
<proteinExistence type="inferred from homology"/>
<sequence>MADAGVADASTEQAYYKQAPGAQGGQPAFYPATIAATHPYAGLWPGQPLMHGAPFYYGGMLPYGYPPAPVAVSGAEGEAGADASAPAPGSPSKRDAAQQGTSQPGSAKTGSPGAVNLQDMSAGQSGQNGQAQSLDDREMKRQKRKQSNRESARRSRLRKQSECEELAVRVKELVSENARLKEHNRELQMKLDKLTGGGEQQGLGELRQDPGMQPGGLVQEHMVGRESEAADALRSVATANMHEPMQHQHVAPLPPQPAYQPGEELRQVAV</sequence>
<comment type="subcellular location">
    <subcellularLocation>
        <location evidence="1">Nucleus</location>
    </subcellularLocation>
</comment>
<evidence type="ECO:0000256" key="8">
    <source>
        <dbReference type="SAM" id="MobiDB-lite"/>
    </source>
</evidence>
<feature type="region of interest" description="Disordered" evidence="8">
    <location>
        <begin position="74"/>
        <end position="163"/>
    </location>
</feature>
<keyword evidence="6" id="KW-0539">Nucleus</keyword>
<keyword evidence="3" id="KW-0805">Transcription regulation</keyword>
<dbReference type="CDD" id="cd14702">
    <property type="entry name" value="bZIP_plant_GBF1"/>
    <property type="match status" value="1"/>
</dbReference>
<keyword evidence="5" id="KW-0804">Transcription</keyword>
<keyword evidence="4" id="KW-0238">DNA-binding</keyword>
<evidence type="ECO:0000256" key="6">
    <source>
        <dbReference type="ARBA" id="ARBA00023242"/>
    </source>
</evidence>
<evidence type="ECO:0000256" key="5">
    <source>
        <dbReference type="ARBA" id="ARBA00023163"/>
    </source>
</evidence>
<keyword evidence="11" id="KW-1185">Reference proteome</keyword>
<keyword evidence="7" id="KW-0175">Coiled coil</keyword>
<dbReference type="PANTHER" id="PTHR45967">
    <property type="entry name" value="G-BOX-BINDING FACTOR 3-RELATED"/>
    <property type="match status" value="1"/>
</dbReference>
<feature type="compositionally biased region" description="Low complexity" evidence="8">
    <location>
        <begin position="74"/>
        <end position="91"/>
    </location>
</feature>
<dbReference type="Pfam" id="PF00170">
    <property type="entry name" value="bZIP_1"/>
    <property type="match status" value="1"/>
</dbReference>
<dbReference type="EMBL" id="JALJOR010000001">
    <property type="protein sequence ID" value="KAK9829301.1"/>
    <property type="molecule type" value="Genomic_DNA"/>
</dbReference>
<evidence type="ECO:0000313" key="10">
    <source>
        <dbReference type="EMBL" id="KAK9829301.1"/>
    </source>
</evidence>
<dbReference type="SMART" id="SM00338">
    <property type="entry name" value="BRLZ"/>
    <property type="match status" value="1"/>
</dbReference>
<comment type="caution">
    <text evidence="10">The sequence shown here is derived from an EMBL/GenBank/DDBJ whole genome shotgun (WGS) entry which is preliminary data.</text>
</comment>
<comment type="similarity">
    <text evidence="2">Belongs to the bZIP family.</text>
</comment>
<evidence type="ECO:0000256" key="7">
    <source>
        <dbReference type="SAM" id="Coils"/>
    </source>
</evidence>
<evidence type="ECO:0000313" key="11">
    <source>
        <dbReference type="Proteomes" id="UP001489004"/>
    </source>
</evidence>
<dbReference type="InterPro" id="IPR046347">
    <property type="entry name" value="bZIP_sf"/>
</dbReference>
<feature type="coiled-coil region" evidence="7">
    <location>
        <begin position="163"/>
        <end position="190"/>
    </location>
</feature>
<evidence type="ECO:0000256" key="1">
    <source>
        <dbReference type="ARBA" id="ARBA00004123"/>
    </source>
</evidence>
<evidence type="ECO:0000256" key="3">
    <source>
        <dbReference type="ARBA" id="ARBA00023015"/>
    </source>
</evidence>
<organism evidence="10 11">
    <name type="scientific">[Myrmecia] bisecta</name>
    <dbReference type="NCBI Taxonomy" id="41462"/>
    <lineage>
        <taxon>Eukaryota</taxon>
        <taxon>Viridiplantae</taxon>
        <taxon>Chlorophyta</taxon>
        <taxon>core chlorophytes</taxon>
        <taxon>Trebouxiophyceae</taxon>
        <taxon>Trebouxiales</taxon>
        <taxon>Trebouxiaceae</taxon>
        <taxon>Myrmecia</taxon>
    </lineage>
</organism>
<dbReference type="Proteomes" id="UP001489004">
    <property type="component" value="Unassembled WGS sequence"/>
</dbReference>
<gene>
    <name evidence="10" type="ORF">WJX72_005027</name>
</gene>
<dbReference type="GO" id="GO:0043565">
    <property type="term" value="F:sequence-specific DNA binding"/>
    <property type="evidence" value="ECO:0007669"/>
    <property type="project" value="InterPro"/>
</dbReference>
<evidence type="ECO:0000256" key="2">
    <source>
        <dbReference type="ARBA" id="ARBA00007163"/>
    </source>
</evidence>
<evidence type="ECO:0000259" key="9">
    <source>
        <dbReference type="PROSITE" id="PS50217"/>
    </source>
</evidence>
<dbReference type="InterPro" id="IPR004827">
    <property type="entry name" value="bZIP"/>
</dbReference>